<evidence type="ECO:0000256" key="4">
    <source>
        <dbReference type="ARBA" id="ARBA00022723"/>
    </source>
</evidence>
<feature type="binding site" evidence="8">
    <location>
        <position position="288"/>
    </location>
    <ligand>
        <name>substrate</name>
    </ligand>
</feature>
<protein>
    <recommendedName>
        <fullName evidence="8">tRNA N6-adenosine threonylcarbamoyltransferase</fullName>
        <ecNumber evidence="8">2.3.1.234</ecNumber>
    </recommendedName>
    <alternativeName>
        <fullName evidence="8">N6-L-threonylcarbamoyladenine synthase</fullName>
        <shortName evidence="8">t(6)A synthase</shortName>
    </alternativeName>
    <alternativeName>
        <fullName evidence="8">t(6)A37 threonylcarbamoyladenosine biosynthesis protein TsaD</fullName>
    </alternativeName>
    <alternativeName>
        <fullName evidence="8">tRNA threonylcarbamoyladenosine biosynthesis protein TsaD</fullName>
    </alternativeName>
</protein>
<comment type="function">
    <text evidence="8">Required for the formation of a threonylcarbamoyl group on adenosine at position 37 (t(6)A37) in tRNAs that read codons beginning with adenine. Is involved in the transfer of the threonylcarbamoyl moiety of threonylcarbamoyl-AMP (TC-AMP) to the N6 group of A37, together with TsaE and TsaB. TsaD likely plays a direct catalytic role in this reaction.</text>
</comment>
<dbReference type="EC" id="2.3.1.234" evidence="8"/>
<evidence type="ECO:0000313" key="10">
    <source>
        <dbReference type="EMBL" id="OGN27536.1"/>
    </source>
</evidence>
<evidence type="ECO:0000256" key="2">
    <source>
        <dbReference type="ARBA" id="ARBA00022679"/>
    </source>
</evidence>
<dbReference type="SUPFAM" id="SSF53067">
    <property type="entry name" value="Actin-like ATPase domain"/>
    <property type="match status" value="1"/>
</dbReference>
<evidence type="ECO:0000256" key="5">
    <source>
        <dbReference type="ARBA" id="ARBA00023004"/>
    </source>
</evidence>
<dbReference type="InterPro" id="IPR043129">
    <property type="entry name" value="ATPase_NBD"/>
</dbReference>
<dbReference type="Proteomes" id="UP000179047">
    <property type="component" value="Unassembled WGS sequence"/>
</dbReference>
<dbReference type="GO" id="GO:0005506">
    <property type="term" value="F:iron ion binding"/>
    <property type="evidence" value="ECO:0007669"/>
    <property type="project" value="UniProtKB-UniRule"/>
</dbReference>
<dbReference type="NCBIfam" id="TIGR00329">
    <property type="entry name" value="gcp_kae1"/>
    <property type="match status" value="1"/>
</dbReference>
<comment type="catalytic activity">
    <reaction evidence="7 8">
        <text>L-threonylcarbamoyladenylate + adenosine(37) in tRNA = N(6)-L-threonylcarbamoyladenosine(37) in tRNA + AMP + H(+)</text>
        <dbReference type="Rhea" id="RHEA:37059"/>
        <dbReference type="Rhea" id="RHEA-COMP:10162"/>
        <dbReference type="Rhea" id="RHEA-COMP:10163"/>
        <dbReference type="ChEBI" id="CHEBI:15378"/>
        <dbReference type="ChEBI" id="CHEBI:73682"/>
        <dbReference type="ChEBI" id="CHEBI:74411"/>
        <dbReference type="ChEBI" id="CHEBI:74418"/>
        <dbReference type="ChEBI" id="CHEBI:456215"/>
        <dbReference type="EC" id="2.3.1.234"/>
    </reaction>
</comment>
<evidence type="ECO:0000256" key="3">
    <source>
        <dbReference type="ARBA" id="ARBA00022694"/>
    </source>
</evidence>
<dbReference type="PANTHER" id="PTHR11735:SF6">
    <property type="entry name" value="TRNA N6-ADENOSINE THREONYLCARBAMOYLTRANSFERASE, MITOCHONDRIAL"/>
    <property type="match status" value="1"/>
</dbReference>
<comment type="subcellular location">
    <subcellularLocation>
        <location evidence="8">Cytoplasm</location>
    </subcellularLocation>
</comment>
<feature type="binding site" evidence="8">
    <location>
        <position position="118"/>
    </location>
    <ligand>
        <name>Fe cation</name>
        <dbReference type="ChEBI" id="CHEBI:24875"/>
    </ligand>
</feature>
<feature type="binding site" evidence="8">
    <location>
        <position position="178"/>
    </location>
    <ligand>
        <name>substrate</name>
    </ligand>
</feature>
<evidence type="ECO:0000256" key="8">
    <source>
        <dbReference type="HAMAP-Rule" id="MF_01445"/>
    </source>
</evidence>
<dbReference type="InterPro" id="IPR000905">
    <property type="entry name" value="Gcp-like_dom"/>
</dbReference>
<dbReference type="GO" id="GO:0002949">
    <property type="term" value="P:tRNA threonylcarbamoyladenosine modification"/>
    <property type="evidence" value="ECO:0007669"/>
    <property type="project" value="UniProtKB-UniRule"/>
</dbReference>
<evidence type="ECO:0000256" key="7">
    <source>
        <dbReference type="ARBA" id="ARBA00048117"/>
    </source>
</evidence>
<reference evidence="10 11" key="1">
    <citation type="journal article" date="2016" name="Nat. Commun.">
        <title>Thousands of microbial genomes shed light on interconnected biogeochemical processes in an aquifer system.</title>
        <authorList>
            <person name="Anantharaman K."/>
            <person name="Brown C.T."/>
            <person name="Hug L.A."/>
            <person name="Sharon I."/>
            <person name="Castelle C.J."/>
            <person name="Probst A.J."/>
            <person name="Thomas B.C."/>
            <person name="Singh A."/>
            <person name="Wilkins M.J."/>
            <person name="Karaoz U."/>
            <person name="Brodie E.L."/>
            <person name="Williams K.H."/>
            <person name="Hubbard S.S."/>
            <person name="Banfield J.F."/>
        </authorList>
    </citation>
    <scope>NUCLEOTIDE SEQUENCE [LARGE SCALE GENOMIC DNA]</scope>
</reference>
<dbReference type="InterPro" id="IPR017861">
    <property type="entry name" value="KAE1/TsaD"/>
</dbReference>
<evidence type="ECO:0000256" key="6">
    <source>
        <dbReference type="ARBA" id="ARBA00023315"/>
    </source>
</evidence>
<evidence type="ECO:0000313" key="11">
    <source>
        <dbReference type="Proteomes" id="UP000179047"/>
    </source>
</evidence>
<dbReference type="PRINTS" id="PR00789">
    <property type="entry name" value="OSIALOPTASE"/>
</dbReference>
<gene>
    <name evidence="8" type="primary">tsaD</name>
    <name evidence="10" type="ORF">A3A33_04935</name>
</gene>
<dbReference type="AlphaFoldDB" id="A0A1F8GSB2"/>
<proteinExistence type="inferred from homology"/>
<keyword evidence="6 8" id="KW-0012">Acyltransferase</keyword>
<dbReference type="FunFam" id="3.30.420.40:FF:000040">
    <property type="entry name" value="tRNA N6-adenosine threonylcarbamoyltransferase"/>
    <property type="match status" value="1"/>
</dbReference>
<organism evidence="10 11">
    <name type="scientific">Candidatus Yanofskybacteria bacterium RIFCSPLOWO2_01_FULL_49_25</name>
    <dbReference type="NCBI Taxonomy" id="1802701"/>
    <lineage>
        <taxon>Bacteria</taxon>
        <taxon>Candidatus Yanofskyibacteriota</taxon>
    </lineage>
</organism>
<keyword evidence="4 8" id="KW-0479">Metal-binding</keyword>
<dbReference type="Gene3D" id="3.30.420.40">
    <property type="match status" value="2"/>
</dbReference>
<feature type="binding site" evidence="8">
    <location>
        <begin position="145"/>
        <end position="149"/>
    </location>
    <ligand>
        <name>substrate</name>
    </ligand>
</feature>
<dbReference type="InterPro" id="IPR022450">
    <property type="entry name" value="TsaD"/>
</dbReference>
<sequence length="353" mass="38940">MLILGIETSCDDTSVAVLKTEDERLEVLSNIVSSQIKQHAPYGGIVPLLAAREHEKNLPVVLDEALRATRYTIRDIDLIAVTSGPGLIMSLVRGVNFAKELAEKNNKPLIGINHMEGHIYSNWLPESSKALQLYSSIAFPALCLIVSGGHTELVLMHDHGKYALVGRTVDDASGEAFDKIARLIGLEYPGGPAISHEAEKFDATRYTLHVTLPRPMLHSKDFNFSFSGLKTSVLYLVRDLKVPLENVRTEIAHEAQKAIVDVLISKTMKAAKKFQPKSILLAGGVSANKRLRSRLAEEVSRLTPKTYYLEPALQYTTDNAAMIACAAYFKAKNSKLQDLSFESVEPDANWEIV</sequence>
<dbReference type="Pfam" id="PF00814">
    <property type="entry name" value="TsaD"/>
    <property type="match status" value="1"/>
</dbReference>
<name>A0A1F8GSB2_9BACT</name>
<evidence type="ECO:0000256" key="1">
    <source>
        <dbReference type="ARBA" id="ARBA00022490"/>
    </source>
</evidence>
<dbReference type="STRING" id="1802701.A3A33_04935"/>
<keyword evidence="1 8" id="KW-0963">Cytoplasm</keyword>
<feature type="binding site" evidence="8">
    <location>
        <position position="191"/>
    </location>
    <ligand>
        <name>substrate</name>
    </ligand>
</feature>
<comment type="cofactor">
    <cofactor evidence="8">
        <name>Fe(2+)</name>
        <dbReference type="ChEBI" id="CHEBI:29033"/>
    </cofactor>
    <text evidence="8">Binds 1 Fe(2+) ion per subunit.</text>
</comment>
<dbReference type="HAMAP" id="MF_01445">
    <property type="entry name" value="TsaD"/>
    <property type="match status" value="1"/>
</dbReference>
<comment type="caution">
    <text evidence="10">The sequence shown here is derived from an EMBL/GenBank/DDBJ whole genome shotgun (WGS) entry which is preliminary data.</text>
</comment>
<accession>A0A1F8GSB2</accession>
<keyword evidence="5 8" id="KW-0408">Iron</keyword>
<feature type="domain" description="Gcp-like" evidence="9">
    <location>
        <begin position="26"/>
        <end position="324"/>
    </location>
</feature>
<comment type="similarity">
    <text evidence="8">Belongs to the KAE1 / TsaD family.</text>
</comment>
<keyword evidence="2 8" id="KW-0808">Transferase</keyword>
<dbReference type="FunFam" id="3.30.420.40:FF:000012">
    <property type="entry name" value="tRNA N6-adenosine threonylcarbamoyltransferase"/>
    <property type="match status" value="1"/>
</dbReference>
<dbReference type="CDD" id="cd24133">
    <property type="entry name" value="ASKHA_NBD_TsaD_bac"/>
    <property type="match status" value="1"/>
</dbReference>
<comment type="caution">
    <text evidence="8">Lacks conserved residue(s) required for the propagation of feature annotation.</text>
</comment>
<dbReference type="PANTHER" id="PTHR11735">
    <property type="entry name" value="TRNA N6-ADENOSINE THREONYLCARBAMOYLTRANSFERASE"/>
    <property type="match status" value="1"/>
</dbReference>
<evidence type="ECO:0000259" key="9">
    <source>
        <dbReference type="Pfam" id="PF00814"/>
    </source>
</evidence>
<feature type="binding site" evidence="8">
    <location>
        <position position="318"/>
    </location>
    <ligand>
        <name>Fe cation</name>
        <dbReference type="ChEBI" id="CHEBI:24875"/>
    </ligand>
</feature>
<dbReference type="GO" id="GO:0005737">
    <property type="term" value="C:cytoplasm"/>
    <property type="evidence" value="ECO:0007669"/>
    <property type="project" value="UniProtKB-SubCell"/>
</dbReference>
<dbReference type="NCBIfam" id="TIGR03723">
    <property type="entry name" value="T6A_TsaD_YgjD"/>
    <property type="match status" value="1"/>
</dbReference>
<feature type="binding site" evidence="8">
    <location>
        <position position="114"/>
    </location>
    <ligand>
        <name>Fe cation</name>
        <dbReference type="ChEBI" id="CHEBI:24875"/>
    </ligand>
</feature>
<dbReference type="EMBL" id="MGKP01000029">
    <property type="protein sequence ID" value="OGN27536.1"/>
    <property type="molecule type" value="Genomic_DNA"/>
</dbReference>
<dbReference type="GO" id="GO:0061711">
    <property type="term" value="F:tRNA N(6)-L-threonylcarbamoyladenine synthase activity"/>
    <property type="evidence" value="ECO:0007669"/>
    <property type="project" value="UniProtKB-EC"/>
</dbReference>
<keyword evidence="3 8" id="KW-0819">tRNA processing</keyword>